<sequence length="492" mass="53668">MARGFSFPPPPPPPPKSAAPAYPPAVDRGRGRGGRGHSRGRGGSFGGRAWNATQSTHPSPNPSSSTNQYPAGSYINPNFAHGTIDGDYSQPQWTQSHDSPPGHGQKRKLDDVRSDSWRGGRGRGHEGRPHPMKQHLPAPKTAVAPSVPSFGLPLPFPIATSTGPAARIQQASHESTSANTLGLTPKEGSLSAQVGSDSEESDDEDEEAAYGKVVGEKLRFEHNGEIITLETQADLMAWIQERKAGFATKHNIEQKLLARHARMEERRRIEQESAGVLSSSKSDKQHTHKAFPTSQASAQKANTGQSNRADLLRKQLMAQKLSRQKDQEASSVPTPETEAQKNVDGDVEEEVPSDQSSSSEDGSGSDISDDSAPEEQTSKTALASREAVPPPTARQPCHYFQTRGLCRYGRNCHFEHVRDESLIAKQKKQKKPKENGSERKTLHQRLLEQQQDDEDKLALQAIKYLGNMGLLRPVETVATDLFVSNPDYQSAV</sequence>
<evidence type="ECO:0000256" key="1">
    <source>
        <dbReference type="ARBA" id="ARBA00022723"/>
    </source>
</evidence>
<evidence type="ECO:0000256" key="4">
    <source>
        <dbReference type="PROSITE-ProRule" id="PRU00723"/>
    </source>
</evidence>
<dbReference type="OrthoDB" id="273070at2759"/>
<dbReference type="EMBL" id="JAESVG020000006">
    <property type="protein sequence ID" value="KAG8626791.1"/>
    <property type="molecule type" value="Genomic_DNA"/>
</dbReference>
<evidence type="ECO:0000256" key="5">
    <source>
        <dbReference type="SAM" id="MobiDB-lite"/>
    </source>
</evidence>
<keyword evidence="3 4" id="KW-0862">Zinc</keyword>
<keyword evidence="8" id="KW-1185">Reference proteome</keyword>
<feature type="compositionally biased region" description="Polar residues" evidence="5">
    <location>
        <begin position="159"/>
        <end position="182"/>
    </location>
</feature>
<keyword evidence="2 4" id="KW-0863">Zinc-finger</keyword>
<feature type="compositionally biased region" description="Polar residues" evidence="5">
    <location>
        <begin position="89"/>
        <end position="98"/>
    </location>
</feature>
<feature type="compositionally biased region" description="Acidic residues" evidence="5">
    <location>
        <begin position="197"/>
        <end position="208"/>
    </location>
</feature>
<evidence type="ECO:0000256" key="3">
    <source>
        <dbReference type="ARBA" id="ARBA00022833"/>
    </source>
</evidence>
<name>A0A8K0PEI5_9PEZI</name>
<feature type="compositionally biased region" description="Low complexity" evidence="5">
    <location>
        <begin position="53"/>
        <end position="68"/>
    </location>
</feature>
<dbReference type="Pfam" id="PF00642">
    <property type="entry name" value="zf-CCCH"/>
    <property type="match status" value="1"/>
</dbReference>
<evidence type="ECO:0000256" key="2">
    <source>
        <dbReference type="ARBA" id="ARBA00022771"/>
    </source>
</evidence>
<organism evidence="7 8">
    <name type="scientific">Elsinoe batatas</name>
    <dbReference type="NCBI Taxonomy" id="2601811"/>
    <lineage>
        <taxon>Eukaryota</taxon>
        <taxon>Fungi</taxon>
        <taxon>Dikarya</taxon>
        <taxon>Ascomycota</taxon>
        <taxon>Pezizomycotina</taxon>
        <taxon>Dothideomycetes</taxon>
        <taxon>Dothideomycetidae</taxon>
        <taxon>Myriangiales</taxon>
        <taxon>Elsinoaceae</taxon>
        <taxon>Elsinoe</taxon>
    </lineage>
</organism>
<feature type="compositionally biased region" description="Polar residues" evidence="5">
    <location>
        <begin position="292"/>
        <end position="306"/>
    </location>
</feature>
<feature type="region of interest" description="Disordered" evidence="5">
    <location>
        <begin position="319"/>
        <end position="397"/>
    </location>
</feature>
<reference evidence="7" key="1">
    <citation type="submission" date="2021-07" db="EMBL/GenBank/DDBJ databases">
        <title>Elsinoe batatas strain:CRI-CJ2 Genome sequencing and assembly.</title>
        <authorList>
            <person name="Huang L."/>
        </authorList>
    </citation>
    <scope>NUCLEOTIDE SEQUENCE</scope>
    <source>
        <strain evidence="7">CRI-CJ2</strain>
    </source>
</reference>
<dbReference type="SMART" id="SM00356">
    <property type="entry name" value="ZnF_C3H1"/>
    <property type="match status" value="1"/>
</dbReference>
<proteinExistence type="predicted"/>
<dbReference type="Gene3D" id="4.10.1000.10">
    <property type="entry name" value="Zinc finger, CCCH-type"/>
    <property type="match status" value="1"/>
</dbReference>
<dbReference type="GO" id="GO:0008270">
    <property type="term" value="F:zinc ion binding"/>
    <property type="evidence" value="ECO:0007669"/>
    <property type="project" value="UniProtKB-KW"/>
</dbReference>
<feature type="compositionally biased region" description="Pro residues" evidence="5">
    <location>
        <begin position="7"/>
        <end position="23"/>
    </location>
</feature>
<dbReference type="InterPro" id="IPR000571">
    <property type="entry name" value="Znf_CCCH"/>
</dbReference>
<feature type="region of interest" description="Disordered" evidence="5">
    <location>
        <begin position="265"/>
        <end position="306"/>
    </location>
</feature>
<dbReference type="SUPFAM" id="SSF90229">
    <property type="entry name" value="CCCH zinc finger"/>
    <property type="match status" value="1"/>
</dbReference>
<dbReference type="InterPro" id="IPR036855">
    <property type="entry name" value="Znf_CCCH_sf"/>
</dbReference>
<evidence type="ECO:0000259" key="6">
    <source>
        <dbReference type="PROSITE" id="PS50103"/>
    </source>
</evidence>
<feature type="zinc finger region" description="C3H1-type" evidence="4">
    <location>
        <begin position="391"/>
        <end position="419"/>
    </location>
</feature>
<feature type="compositionally biased region" description="Low complexity" evidence="5">
    <location>
        <begin position="353"/>
        <end position="366"/>
    </location>
</feature>
<evidence type="ECO:0000313" key="8">
    <source>
        <dbReference type="Proteomes" id="UP000809789"/>
    </source>
</evidence>
<comment type="caution">
    <text evidence="7">The sequence shown here is derived from an EMBL/GenBank/DDBJ whole genome shotgun (WGS) entry which is preliminary data.</text>
</comment>
<dbReference type="AlphaFoldDB" id="A0A8K0PEI5"/>
<gene>
    <name evidence="7" type="ORF">KVT40_005736</name>
</gene>
<protein>
    <recommendedName>
        <fullName evidence="6">C3H1-type domain-containing protein</fullName>
    </recommendedName>
</protein>
<feature type="domain" description="C3H1-type" evidence="6">
    <location>
        <begin position="391"/>
        <end position="419"/>
    </location>
</feature>
<feature type="region of interest" description="Disordered" evidence="5">
    <location>
        <begin position="1"/>
        <end position="209"/>
    </location>
</feature>
<evidence type="ECO:0000313" key="7">
    <source>
        <dbReference type="EMBL" id="KAG8626791.1"/>
    </source>
</evidence>
<dbReference type="Proteomes" id="UP000809789">
    <property type="component" value="Unassembled WGS sequence"/>
</dbReference>
<feature type="compositionally biased region" description="Basic and acidic residues" evidence="5">
    <location>
        <begin position="107"/>
        <end position="129"/>
    </location>
</feature>
<dbReference type="PROSITE" id="PS50103">
    <property type="entry name" value="ZF_C3H1"/>
    <property type="match status" value="1"/>
</dbReference>
<keyword evidence="1 4" id="KW-0479">Metal-binding</keyword>
<feature type="compositionally biased region" description="Basic residues" evidence="5">
    <location>
        <begin position="31"/>
        <end position="40"/>
    </location>
</feature>
<accession>A0A8K0PEI5</accession>